<dbReference type="Pfam" id="PF18545">
    <property type="entry name" value="HalOD1"/>
    <property type="match status" value="1"/>
</dbReference>
<evidence type="ECO:0000259" key="1">
    <source>
        <dbReference type="Pfam" id="PF18545"/>
    </source>
</evidence>
<sequence>MGHSLAVDTDEVHERIVTGVATLEGIDPLSLPPLFEAVDPDALAAIFATTESGECRAGRIGFSYADHEITVEFDQYDDPVVTID</sequence>
<proteinExistence type="predicted"/>
<dbReference type="STRING" id="222984.GCA_000731985_02409"/>
<evidence type="ECO:0000313" key="2">
    <source>
        <dbReference type="EMBL" id="RZH69536.1"/>
    </source>
</evidence>
<dbReference type="InterPro" id="IPR040624">
    <property type="entry name" value="HalOD1"/>
</dbReference>
<feature type="domain" description="Halobacterial output" evidence="1">
    <location>
        <begin position="9"/>
        <end position="73"/>
    </location>
</feature>
<dbReference type="AlphaFoldDB" id="A0A482Y6V5"/>
<organism evidence="2 3">
    <name type="scientific">Natrinema altunense</name>
    <dbReference type="NCBI Taxonomy" id="222984"/>
    <lineage>
        <taxon>Archaea</taxon>
        <taxon>Methanobacteriati</taxon>
        <taxon>Methanobacteriota</taxon>
        <taxon>Stenosarchaea group</taxon>
        <taxon>Halobacteria</taxon>
        <taxon>Halobacteriales</taxon>
        <taxon>Natrialbaceae</taxon>
        <taxon>Natrinema</taxon>
    </lineage>
</organism>
<comment type="caution">
    <text evidence="2">The sequence shown here is derived from an EMBL/GenBank/DDBJ whole genome shotgun (WGS) entry which is preliminary data.</text>
</comment>
<name>A0A482Y6V5_9EURY</name>
<accession>A0A482Y6V5</accession>
<protein>
    <recommendedName>
        <fullName evidence="1">Halobacterial output domain-containing protein</fullName>
    </recommendedName>
</protein>
<reference evidence="2 3" key="1">
    <citation type="submission" date="2019-02" db="EMBL/GenBank/DDBJ databases">
        <title>Genome analysis provides insights into bioremediation potentialities and Haloocin production by Natrinema altunense strain 4.1R isolated from Chott Douz in Tunisian desert.</title>
        <authorList>
            <person name="Najjari A."/>
            <person name="Youssef N."/>
            <person name="Ben Dhia O."/>
            <person name="Ferjani R."/>
            <person name="El Hidri D."/>
            <person name="Ouzari H.I."/>
            <person name="Cherif A."/>
        </authorList>
    </citation>
    <scope>NUCLEOTIDE SEQUENCE [LARGE SCALE GENOMIC DNA]</scope>
    <source>
        <strain evidence="2 3">4.1R</strain>
    </source>
</reference>
<gene>
    <name evidence="2" type="ORF">ELS17_09025</name>
</gene>
<dbReference type="RefSeq" id="WP_007109583.1">
    <property type="nucleotide sequence ID" value="NZ_JNCS01000005.1"/>
</dbReference>
<evidence type="ECO:0000313" key="3">
    <source>
        <dbReference type="Proteomes" id="UP000292704"/>
    </source>
</evidence>
<dbReference type="OrthoDB" id="221929at2157"/>
<dbReference type="Proteomes" id="UP000292704">
    <property type="component" value="Unassembled WGS sequence"/>
</dbReference>
<dbReference type="EMBL" id="SHMR01000001">
    <property type="protein sequence ID" value="RZH69536.1"/>
    <property type="molecule type" value="Genomic_DNA"/>
</dbReference>